<dbReference type="Proteomes" id="UP001078443">
    <property type="component" value="Unassembled WGS sequence"/>
</dbReference>
<proteinExistence type="predicted"/>
<evidence type="ECO:0000259" key="1">
    <source>
        <dbReference type="Pfam" id="PF07561"/>
    </source>
</evidence>
<dbReference type="RefSeq" id="WP_268041576.1">
    <property type="nucleotide sequence ID" value="NZ_JAPQER010000006.1"/>
</dbReference>
<keyword evidence="3" id="KW-1185">Reference proteome</keyword>
<accession>A0ABT4D1Y0</accession>
<evidence type="ECO:0000313" key="2">
    <source>
        <dbReference type="EMBL" id="MCY6485253.1"/>
    </source>
</evidence>
<evidence type="ECO:0000313" key="3">
    <source>
        <dbReference type="Proteomes" id="UP001078443"/>
    </source>
</evidence>
<dbReference type="InterPro" id="IPR011437">
    <property type="entry name" value="DUF1540"/>
</dbReference>
<comment type="caution">
    <text evidence="2">The sequence shown here is derived from an EMBL/GenBank/DDBJ whole genome shotgun (WGS) entry which is preliminary data.</text>
</comment>
<name>A0ABT4D1Y0_9CLOT</name>
<protein>
    <submittedName>
        <fullName evidence="2">DUF1540 domain-containing protein</fullName>
    </submittedName>
</protein>
<feature type="domain" description="DUF1540" evidence="1">
    <location>
        <begin position="7"/>
        <end position="49"/>
    </location>
</feature>
<reference evidence="2" key="1">
    <citation type="submission" date="2022-12" db="EMBL/GenBank/DDBJ databases">
        <authorList>
            <person name="Wang J."/>
        </authorList>
    </citation>
    <scope>NUCLEOTIDE SEQUENCE</scope>
    <source>
        <strain evidence="2">HY-45-18</strain>
    </source>
</reference>
<organism evidence="2 3">
    <name type="scientific">Clostridium aestuarii</name>
    <dbReference type="NCBI Taxonomy" id="338193"/>
    <lineage>
        <taxon>Bacteria</taxon>
        <taxon>Bacillati</taxon>
        <taxon>Bacillota</taxon>
        <taxon>Clostridia</taxon>
        <taxon>Eubacteriales</taxon>
        <taxon>Clostridiaceae</taxon>
        <taxon>Clostridium</taxon>
    </lineage>
</organism>
<dbReference type="EMBL" id="JAPQER010000006">
    <property type="protein sequence ID" value="MCY6485253.1"/>
    <property type="molecule type" value="Genomic_DNA"/>
</dbReference>
<gene>
    <name evidence="2" type="ORF">OW763_12975</name>
</gene>
<dbReference type="Pfam" id="PF07561">
    <property type="entry name" value="DUF1540"/>
    <property type="match status" value="1"/>
</dbReference>
<sequence length="52" mass="5852">MQHNNSIHCTVTECKFHCNSDNYCVLSEINVVKNINIASSIECTDCGSFQKK</sequence>